<dbReference type="EMBL" id="AAPV01000001">
    <property type="protein sequence ID" value="EAS84460.1"/>
    <property type="molecule type" value="Genomic_DNA"/>
</dbReference>
<sequence length="45" mass="5059">MKVYIIWLLGVIAWNYLVPNAAPIEDVIVAVLLSFLSIGLKKVFK</sequence>
<keyword evidence="1" id="KW-0472">Membrane</keyword>
<dbReference type="RefSeq" id="WP_006997047.1">
    <property type="nucleotide sequence ID" value="NZ_CH724130.1"/>
</dbReference>
<protein>
    <submittedName>
        <fullName evidence="2">Possible transmembrane protein</fullName>
    </submittedName>
</protein>
<proteinExistence type="predicted"/>
<name>Q1V2R8_PELU1</name>
<dbReference type="HOGENOM" id="CLU_3203188_0_0_5"/>
<gene>
    <name evidence="2" type="ORF">PU1002_02046</name>
</gene>
<dbReference type="Proteomes" id="UP000005306">
    <property type="component" value="Unassembled WGS sequence"/>
</dbReference>
<comment type="caution">
    <text evidence="2">The sequence shown here is derived from an EMBL/GenBank/DDBJ whole genome shotgun (WGS) entry which is preliminary data.</text>
</comment>
<evidence type="ECO:0000256" key="1">
    <source>
        <dbReference type="SAM" id="Phobius"/>
    </source>
</evidence>
<keyword evidence="1" id="KW-1133">Transmembrane helix</keyword>
<reference evidence="2 3" key="1">
    <citation type="submission" date="2006-04" db="EMBL/GenBank/DDBJ databases">
        <authorList>
            <person name="Giovannoni S.J."/>
            <person name="Cho J.-C."/>
            <person name="Ferriera S."/>
            <person name="Johnson J."/>
            <person name="Kravitz S."/>
            <person name="Halpern A."/>
            <person name="Remington K."/>
            <person name="Beeson K."/>
            <person name="Tran B."/>
            <person name="Rogers Y.-H."/>
            <person name="Friedman R."/>
            <person name="Venter J.C."/>
        </authorList>
    </citation>
    <scope>NUCLEOTIDE SEQUENCE [LARGE SCALE GENOMIC DNA]</scope>
    <source>
        <strain evidence="2 3">HTCC1002</strain>
    </source>
</reference>
<dbReference type="AlphaFoldDB" id="Q1V2R8"/>
<organism evidence="2 3">
    <name type="scientific">Pelagibacter ubique (strain HTCC1002)</name>
    <dbReference type="NCBI Taxonomy" id="314261"/>
    <lineage>
        <taxon>Bacteria</taxon>
        <taxon>Pseudomonadati</taxon>
        <taxon>Pseudomonadota</taxon>
        <taxon>Alphaproteobacteria</taxon>
        <taxon>Candidatus Pelagibacterales</taxon>
        <taxon>Candidatus Pelagibacteraceae</taxon>
        <taxon>Candidatus Pelagibacter</taxon>
    </lineage>
</organism>
<keyword evidence="1 2" id="KW-0812">Transmembrane</keyword>
<accession>Q1V2R8</accession>
<feature type="transmembrane region" description="Helical" evidence="1">
    <location>
        <begin position="20"/>
        <end position="40"/>
    </location>
</feature>
<evidence type="ECO:0000313" key="2">
    <source>
        <dbReference type="EMBL" id="EAS84460.1"/>
    </source>
</evidence>
<evidence type="ECO:0000313" key="3">
    <source>
        <dbReference type="Proteomes" id="UP000005306"/>
    </source>
</evidence>